<dbReference type="InterPro" id="IPR009015">
    <property type="entry name" value="Fucose_isomerase_N/cen_sf"/>
</dbReference>
<dbReference type="Proteomes" id="UP000029980">
    <property type="component" value="Chromosome"/>
</dbReference>
<dbReference type="GeneID" id="25152930"/>
<evidence type="ECO:0000256" key="2">
    <source>
        <dbReference type="ARBA" id="ARBA00023277"/>
    </source>
</evidence>
<dbReference type="STRING" id="1505907.TEU_05720"/>
<evidence type="ECO:0000313" key="4">
    <source>
        <dbReference type="Proteomes" id="UP000029980"/>
    </source>
</evidence>
<keyword evidence="4" id="KW-1185">Reference proteome</keyword>
<dbReference type="SUPFAM" id="SSF53743">
    <property type="entry name" value="FucI/AraA N-terminal and middle domains"/>
    <property type="match status" value="1"/>
</dbReference>
<keyword evidence="2" id="KW-0119">Carbohydrate metabolism</keyword>
<gene>
    <name evidence="3" type="ORF">TEU_05720</name>
</gene>
<organism evidence="3 4">
    <name type="scientific">Thermococcus eurythermalis</name>
    <dbReference type="NCBI Taxonomy" id="1505907"/>
    <lineage>
        <taxon>Archaea</taxon>
        <taxon>Methanobacteriati</taxon>
        <taxon>Methanobacteriota</taxon>
        <taxon>Thermococci</taxon>
        <taxon>Thermococcales</taxon>
        <taxon>Thermococcaceae</taxon>
        <taxon>Thermococcus</taxon>
    </lineage>
</organism>
<dbReference type="PANTHER" id="PTHR36120">
    <property type="entry name" value="FUCOSE ISOMERASE"/>
    <property type="match status" value="1"/>
</dbReference>
<proteinExistence type="predicted"/>
<dbReference type="EMBL" id="CP008887">
    <property type="protein sequence ID" value="AIU69865.1"/>
    <property type="molecule type" value="Genomic_DNA"/>
</dbReference>
<protein>
    <recommendedName>
        <fullName evidence="5">Fucose isomerase</fullName>
    </recommendedName>
</protein>
<dbReference type="AlphaFoldDB" id="A0A097QTQ1"/>
<reference evidence="3 4" key="1">
    <citation type="journal article" date="2015" name="Int. J. Syst. Evol. Microbiol.">
        <title>Thermococcus eurythermalis sp. nov., a conditional piezophilic hyperthermophilic archaeon with a wide temperature range isolated from an oil-immersed chimney in the Guaymas Basin.</title>
        <authorList>
            <person name="Zhao W."/>
            <person name="Zeng X."/>
            <person name="Xiao X."/>
        </authorList>
    </citation>
    <scope>NUCLEOTIDE SEQUENCE [LARGE SCALE GENOMIC DNA]</scope>
    <source>
        <strain evidence="3 4">A501</strain>
    </source>
</reference>
<dbReference type="GO" id="GO:0005996">
    <property type="term" value="P:monosaccharide metabolic process"/>
    <property type="evidence" value="ECO:0007669"/>
    <property type="project" value="InterPro"/>
</dbReference>
<dbReference type="KEGG" id="teu:TEU_05720"/>
<dbReference type="HOGENOM" id="CLU_055583_0_0_2"/>
<evidence type="ECO:0008006" key="5">
    <source>
        <dbReference type="Google" id="ProtNLM"/>
    </source>
</evidence>
<dbReference type="GO" id="GO:0005737">
    <property type="term" value="C:cytoplasm"/>
    <property type="evidence" value="ECO:0007669"/>
    <property type="project" value="InterPro"/>
</dbReference>
<dbReference type="GO" id="GO:0016861">
    <property type="term" value="F:intramolecular oxidoreductase activity, interconverting aldoses and ketoses"/>
    <property type="evidence" value="ECO:0007669"/>
    <property type="project" value="InterPro"/>
</dbReference>
<keyword evidence="1" id="KW-0413">Isomerase</keyword>
<evidence type="ECO:0000313" key="3">
    <source>
        <dbReference type="EMBL" id="AIU69865.1"/>
    </source>
</evidence>
<dbReference type="PANTHER" id="PTHR36120:SF2">
    <property type="entry name" value="FUCOSE ISOMERASE"/>
    <property type="match status" value="1"/>
</dbReference>
<name>A0A097QTQ1_9EURY</name>
<dbReference type="OrthoDB" id="26618at2157"/>
<accession>A0A097QTQ1</accession>
<dbReference type="RefSeq" id="WP_050002839.1">
    <property type="nucleotide sequence ID" value="NZ_CP008887.1"/>
</dbReference>
<sequence>MKVGVVFGVSELANPKAFEKRVSEFLTALAKDFEVVGGFVLSSKGDFKEAKGELNFNEVDALVLYPLTGGTEGFLKEFFVFRRPTVIFGDPFNNSTAAGIEIREFLRERLVPSTLVKTMDELKAALLAYDDSLETLEPFLRARLGLIGRISPWLVNEKFDLPYTKISLKKFYEYYDKVPDEEGWKVVEEIFERASEIKEPGKEALTKAGKMYLAIKEILHDYRLDGFTIGCFDLIGKLKATPCLALAMFNAEGIPAGCEGELNSLLGMYIIRKYFDKPAFMGNVADFGENHITIAHCTAPLLWKYRLRSHFESGMGVGVDVEFPTGKAALFKIRGRRAVVAGVEVAGNEHLENRCRTQVKLKIDDAPEFLDGTLGNHHLLAYVDPEELADLLSELGFEVMLY</sequence>
<evidence type="ECO:0000256" key="1">
    <source>
        <dbReference type="ARBA" id="ARBA00023235"/>
    </source>
</evidence>